<keyword evidence="1" id="KW-0812">Transmembrane</keyword>
<dbReference type="Proteomes" id="UP000054270">
    <property type="component" value="Unassembled WGS sequence"/>
</dbReference>
<evidence type="ECO:0000256" key="1">
    <source>
        <dbReference type="SAM" id="Phobius"/>
    </source>
</evidence>
<keyword evidence="3" id="KW-1185">Reference proteome</keyword>
<proteinExistence type="predicted"/>
<sequence length="187" mass="19804">MTMGRVLDSSYWPTLVPCGTGDKRADWKWIVKTAVISSIAILITDVASWPSSYRALKSNHGIILLFIVNVNAIVSGMLSNAAAIISILSGNFSLTGGVVDSPNAYFDDSSRRSRGGEHVALGSVSLSNPSEDASPDSSANLSEHTVVNTSINTITIILTAPSIRSLTPPPDYNSATINAKTSLLLRK</sequence>
<keyword evidence="1" id="KW-0472">Membrane</keyword>
<accession>A0A0D2LQZ3</accession>
<dbReference type="AlphaFoldDB" id="A0A0D2LQZ3"/>
<name>A0A0D2LQZ3_HYPSF</name>
<protein>
    <submittedName>
        <fullName evidence="2">Uncharacterized protein</fullName>
    </submittedName>
</protein>
<gene>
    <name evidence="2" type="ORF">HYPSUDRAFT_60030</name>
</gene>
<evidence type="ECO:0000313" key="2">
    <source>
        <dbReference type="EMBL" id="KJA13203.1"/>
    </source>
</evidence>
<reference evidence="3" key="1">
    <citation type="submission" date="2014-04" db="EMBL/GenBank/DDBJ databases">
        <title>Evolutionary Origins and Diversification of the Mycorrhizal Mutualists.</title>
        <authorList>
            <consortium name="DOE Joint Genome Institute"/>
            <consortium name="Mycorrhizal Genomics Consortium"/>
            <person name="Kohler A."/>
            <person name="Kuo A."/>
            <person name="Nagy L.G."/>
            <person name="Floudas D."/>
            <person name="Copeland A."/>
            <person name="Barry K.W."/>
            <person name="Cichocki N."/>
            <person name="Veneault-Fourrey C."/>
            <person name="LaButti K."/>
            <person name="Lindquist E.A."/>
            <person name="Lipzen A."/>
            <person name="Lundell T."/>
            <person name="Morin E."/>
            <person name="Murat C."/>
            <person name="Riley R."/>
            <person name="Ohm R."/>
            <person name="Sun H."/>
            <person name="Tunlid A."/>
            <person name="Henrissat B."/>
            <person name="Grigoriev I.V."/>
            <person name="Hibbett D.S."/>
            <person name="Martin F."/>
        </authorList>
    </citation>
    <scope>NUCLEOTIDE SEQUENCE [LARGE SCALE GENOMIC DNA]</scope>
    <source>
        <strain evidence="3">FD-334 SS-4</strain>
    </source>
</reference>
<feature type="transmembrane region" description="Helical" evidence="1">
    <location>
        <begin position="61"/>
        <end position="88"/>
    </location>
</feature>
<organism evidence="2 3">
    <name type="scientific">Hypholoma sublateritium (strain FD-334 SS-4)</name>
    <dbReference type="NCBI Taxonomy" id="945553"/>
    <lineage>
        <taxon>Eukaryota</taxon>
        <taxon>Fungi</taxon>
        <taxon>Dikarya</taxon>
        <taxon>Basidiomycota</taxon>
        <taxon>Agaricomycotina</taxon>
        <taxon>Agaricomycetes</taxon>
        <taxon>Agaricomycetidae</taxon>
        <taxon>Agaricales</taxon>
        <taxon>Agaricineae</taxon>
        <taxon>Strophariaceae</taxon>
        <taxon>Hypholoma</taxon>
    </lineage>
</organism>
<dbReference type="EMBL" id="KN817770">
    <property type="protein sequence ID" value="KJA13203.1"/>
    <property type="molecule type" value="Genomic_DNA"/>
</dbReference>
<keyword evidence="1" id="KW-1133">Transmembrane helix</keyword>
<evidence type="ECO:0000313" key="3">
    <source>
        <dbReference type="Proteomes" id="UP000054270"/>
    </source>
</evidence>